<dbReference type="EMBL" id="SMSJ01000008">
    <property type="protein sequence ID" value="TDH62819.1"/>
    <property type="molecule type" value="Genomic_DNA"/>
</dbReference>
<dbReference type="AlphaFoldDB" id="A0A4R5QJ50"/>
<gene>
    <name evidence="3" type="ORF">E2C06_08975</name>
</gene>
<dbReference type="RefSeq" id="WP_133288268.1">
    <property type="nucleotide sequence ID" value="NZ_SMSJ01000008.1"/>
</dbReference>
<keyword evidence="4" id="KW-1185">Reference proteome</keyword>
<comment type="caution">
    <text evidence="3">The sequence shown here is derived from an EMBL/GenBank/DDBJ whole genome shotgun (WGS) entry which is preliminary data.</text>
</comment>
<keyword evidence="2" id="KW-0732">Signal</keyword>
<dbReference type="OrthoDB" id="7282251at2"/>
<evidence type="ECO:0000256" key="1">
    <source>
        <dbReference type="SAM" id="MobiDB-lite"/>
    </source>
</evidence>
<sequence length="90" mass="9291">MRISGIAIAAMALTFTLAAGTAEAASQKSRRSANPQDNMADQLNAQSLSRAQAGTDSPTPAVDSTGNLNRMSQGDAAKGRAMPQPAMPFR</sequence>
<accession>A0A4R5QJ50</accession>
<dbReference type="Proteomes" id="UP000295096">
    <property type="component" value="Unassembled WGS sequence"/>
</dbReference>
<evidence type="ECO:0000256" key="2">
    <source>
        <dbReference type="SAM" id="SignalP"/>
    </source>
</evidence>
<feature type="region of interest" description="Disordered" evidence="1">
    <location>
        <begin position="23"/>
        <end position="90"/>
    </location>
</feature>
<name>A0A4R5QJ50_9PROT</name>
<proteinExistence type="predicted"/>
<feature type="compositionally biased region" description="Polar residues" evidence="1">
    <location>
        <begin position="24"/>
        <end position="72"/>
    </location>
</feature>
<reference evidence="3 4" key="1">
    <citation type="journal article" date="2016" name="J. Microbiol.">
        <title>Dankookia rubra gen. nov., sp. nov., an alphaproteobacterium isolated from sediment of a shallow stream.</title>
        <authorList>
            <person name="Kim W.H."/>
            <person name="Kim D.H."/>
            <person name="Kang K."/>
            <person name="Ahn T.Y."/>
        </authorList>
    </citation>
    <scope>NUCLEOTIDE SEQUENCE [LARGE SCALE GENOMIC DNA]</scope>
    <source>
        <strain evidence="3 4">JCM30602</strain>
    </source>
</reference>
<organism evidence="3 4">
    <name type="scientific">Dankookia rubra</name>
    <dbReference type="NCBI Taxonomy" id="1442381"/>
    <lineage>
        <taxon>Bacteria</taxon>
        <taxon>Pseudomonadati</taxon>
        <taxon>Pseudomonadota</taxon>
        <taxon>Alphaproteobacteria</taxon>
        <taxon>Acetobacterales</taxon>
        <taxon>Roseomonadaceae</taxon>
        <taxon>Dankookia</taxon>
    </lineage>
</organism>
<protein>
    <submittedName>
        <fullName evidence="3">Uncharacterized protein</fullName>
    </submittedName>
</protein>
<feature type="chain" id="PRO_5020443897" evidence="2">
    <location>
        <begin position="25"/>
        <end position="90"/>
    </location>
</feature>
<feature type="signal peptide" evidence="2">
    <location>
        <begin position="1"/>
        <end position="24"/>
    </location>
</feature>
<evidence type="ECO:0000313" key="4">
    <source>
        <dbReference type="Proteomes" id="UP000295096"/>
    </source>
</evidence>
<evidence type="ECO:0000313" key="3">
    <source>
        <dbReference type="EMBL" id="TDH62819.1"/>
    </source>
</evidence>